<sequence length="159" mass="17907">MSIAMLEKVNITPDQVLLQEPPFLFIDKIVEVSKEEITCLKLLAHNEPYFLGHFPKNPVLPGVLMIEMAAQASLILTTFIQNEFNFEDESESKQLGYLVKANKFTFYNQAKPGDSLKIKVKLTENVGNYFTASSSITFHDNGGKVAKGELVFYLPKTEE</sequence>
<comment type="similarity">
    <text evidence="1">Belongs to the thioester dehydratase family. FabZ subfamily.</text>
</comment>
<evidence type="ECO:0000256" key="1">
    <source>
        <dbReference type="ARBA" id="ARBA00009174"/>
    </source>
</evidence>
<protein>
    <submittedName>
        <fullName evidence="3">Beta-hydroxyacyl-ACP dehydratase</fullName>
    </submittedName>
</protein>
<dbReference type="Gene3D" id="3.10.129.10">
    <property type="entry name" value="Hotdog Thioesterase"/>
    <property type="match status" value="1"/>
</dbReference>
<dbReference type="SUPFAM" id="SSF54637">
    <property type="entry name" value="Thioesterase/thiol ester dehydrase-isomerase"/>
    <property type="match status" value="1"/>
</dbReference>
<evidence type="ECO:0000313" key="4">
    <source>
        <dbReference type="Proteomes" id="UP001165287"/>
    </source>
</evidence>
<organism evidence="3 4">
    <name type="scientific">Metabacillus rhizolycopersici</name>
    <dbReference type="NCBI Taxonomy" id="2875709"/>
    <lineage>
        <taxon>Bacteria</taxon>
        <taxon>Bacillati</taxon>
        <taxon>Bacillota</taxon>
        <taxon>Bacilli</taxon>
        <taxon>Bacillales</taxon>
        <taxon>Bacillaceae</taxon>
        <taxon>Metabacillus</taxon>
    </lineage>
</organism>
<gene>
    <name evidence="3" type="ORF">K9V48_10255</name>
</gene>
<dbReference type="Pfam" id="PF07977">
    <property type="entry name" value="FabA"/>
    <property type="match status" value="1"/>
</dbReference>
<evidence type="ECO:0000313" key="3">
    <source>
        <dbReference type="EMBL" id="MBZ5750623.1"/>
    </source>
</evidence>
<dbReference type="EMBL" id="JAIQUM010000017">
    <property type="protein sequence ID" value="MBZ5750623.1"/>
    <property type="molecule type" value="Genomic_DNA"/>
</dbReference>
<comment type="caution">
    <text evidence="3">The sequence shown here is derived from an EMBL/GenBank/DDBJ whole genome shotgun (WGS) entry which is preliminary data.</text>
</comment>
<dbReference type="Proteomes" id="UP001165287">
    <property type="component" value="Unassembled WGS sequence"/>
</dbReference>
<accession>A0ABS7UQQ1</accession>
<keyword evidence="4" id="KW-1185">Reference proteome</keyword>
<name>A0ABS7UQQ1_9BACI</name>
<dbReference type="CDD" id="cd01288">
    <property type="entry name" value="FabZ"/>
    <property type="match status" value="1"/>
</dbReference>
<proteinExistence type="inferred from homology"/>
<keyword evidence="2" id="KW-0456">Lyase</keyword>
<reference evidence="3" key="1">
    <citation type="submission" date="2024-05" db="EMBL/GenBank/DDBJ databases">
        <title>Metabacillus sp. nov., isolated from the rhizosphere soil of tomato plants.</title>
        <authorList>
            <person name="Ma R."/>
        </authorList>
    </citation>
    <scope>NUCLEOTIDE SEQUENCE</scope>
    <source>
        <strain evidence="3">DBTR6</strain>
    </source>
</reference>
<evidence type="ECO:0000256" key="2">
    <source>
        <dbReference type="ARBA" id="ARBA00023239"/>
    </source>
</evidence>
<dbReference type="PANTHER" id="PTHR30272">
    <property type="entry name" value="3-HYDROXYACYL-[ACYL-CARRIER-PROTEIN] DEHYDRATASE"/>
    <property type="match status" value="1"/>
</dbReference>
<dbReference type="RefSeq" id="WP_224138900.1">
    <property type="nucleotide sequence ID" value="NZ_JAIQUM010000017.1"/>
</dbReference>
<dbReference type="InterPro" id="IPR029069">
    <property type="entry name" value="HotDog_dom_sf"/>
</dbReference>
<dbReference type="PANTHER" id="PTHR30272:SF1">
    <property type="entry name" value="3-HYDROXYACYL-[ACYL-CARRIER-PROTEIN] DEHYDRATASE"/>
    <property type="match status" value="1"/>
</dbReference>
<dbReference type="InterPro" id="IPR013114">
    <property type="entry name" value="FabA_FabZ"/>
</dbReference>